<dbReference type="RefSeq" id="WP_145120936.1">
    <property type="nucleotide sequence ID" value="NZ_CP036261.1"/>
</dbReference>
<feature type="domain" description="SF4 helicase" evidence="15">
    <location>
        <begin position="201"/>
        <end position="470"/>
    </location>
</feature>
<keyword evidence="6 13" id="KW-0347">Helicase</keyword>
<dbReference type="EC" id="5.6.2.3" evidence="12 13"/>
<evidence type="ECO:0000313" key="16">
    <source>
        <dbReference type="EMBL" id="QDS87895.1"/>
    </source>
</evidence>
<evidence type="ECO:0000313" key="17">
    <source>
        <dbReference type="Proteomes" id="UP000319557"/>
    </source>
</evidence>
<dbReference type="CDD" id="cd00984">
    <property type="entry name" value="DnaB_C"/>
    <property type="match status" value="1"/>
</dbReference>
<keyword evidence="17" id="KW-1185">Reference proteome</keyword>
<dbReference type="AlphaFoldDB" id="A0A517LZ40"/>
<dbReference type="InterPro" id="IPR027417">
    <property type="entry name" value="P-loop_NTPase"/>
</dbReference>
<dbReference type="InterPro" id="IPR036185">
    <property type="entry name" value="DNA_heli_DnaB-like_N_sf"/>
</dbReference>
<dbReference type="SUPFAM" id="SSF52540">
    <property type="entry name" value="P-loop containing nucleoside triphosphate hydrolases"/>
    <property type="match status" value="1"/>
</dbReference>
<keyword evidence="2 13" id="KW-0639">Primosome</keyword>
<dbReference type="GO" id="GO:1990077">
    <property type="term" value="C:primosome complex"/>
    <property type="evidence" value="ECO:0007669"/>
    <property type="project" value="UniProtKB-UniRule"/>
</dbReference>
<dbReference type="GO" id="GO:0006269">
    <property type="term" value="P:DNA replication, synthesis of primer"/>
    <property type="evidence" value="ECO:0007669"/>
    <property type="project" value="UniProtKB-UniRule"/>
</dbReference>
<dbReference type="GO" id="GO:0016887">
    <property type="term" value="F:ATP hydrolysis activity"/>
    <property type="evidence" value="ECO:0007669"/>
    <property type="project" value="RHEA"/>
</dbReference>
<feature type="region of interest" description="Disordered" evidence="14">
    <location>
        <begin position="1"/>
        <end position="30"/>
    </location>
</feature>
<dbReference type="GO" id="GO:0005829">
    <property type="term" value="C:cytosol"/>
    <property type="evidence" value="ECO:0007669"/>
    <property type="project" value="TreeGrafter"/>
</dbReference>
<evidence type="ECO:0000259" key="15">
    <source>
        <dbReference type="PROSITE" id="PS51199"/>
    </source>
</evidence>
<dbReference type="Proteomes" id="UP000319557">
    <property type="component" value="Chromosome"/>
</dbReference>
<comment type="catalytic activity">
    <reaction evidence="11 13">
        <text>ATP + H2O = ADP + phosphate + H(+)</text>
        <dbReference type="Rhea" id="RHEA:13065"/>
        <dbReference type="ChEBI" id="CHEBI:15377"/>
        <dbReference type="ChEBI" id="CHEBI:15378"/>
        <dbReference type="ChEBI" id="CHEBI:30616"/>
        <dbReference type="ChEBI" id="CHEBI:43474"/>
        <dbReference type="ChEBI" id="CHEBI:456216"/>
        <dbReference type="EC" id="5.6.2.3"/>
    </reaction>
</comment>
<sequence length="486" mass="54617">MIAEGNDDKFKGSRRDKKKPKSTASEILQRQPPFDLEAEMGVLGSILLLPECLDDLATLLRPDDFYDDANRILFTQLQEMHDMGEKIDVTLLVSRLKKAKQYDLMGGPAYLGRLSTSVANAAHAVYYAKIVNEKAIYRKLIESSTDILRDAYDQTQEARELVASAEQKVFAIMDGKQSNSVNSISDILHQAMDRIDARLRGEHTDGGCDTLYTDFDAMTGGLHNGELAILAARPSMGKTAFAMNIAENVSMQLRYPVLFLSLEMSGIELADRMLCSISRVSGHKLRNGTISSEERERLVEKANEIHSAPLFVDDSPSRTVSEIAAAGRRIKRRDGALGLIVIDYLQLIEPDNSRDPRQEQVAKIARRLKGMARELEVPVLCLSQLNRQSEEGKDHRPKLSHLRESGAIEQDADIVMFVHREEYYHRGEDKEQYAGQAEIIIAKQRNGPVGDVELTWEGAFTRFHNKAPERHSEFDQYAEFSGPTDY</sequence>
<evidence type="ECO:0000256" key="6">
    <source>
        <dbReference type="ARBA" id="ARBA00022806"/>
    </source>
</evidence>
<keyword evidence="4 13" id="KW-0547">Nucleotide-binding</keyword>
<organism evidence="16 17">
    <name type="scientific">Rosistilla ulvae</name>
    <dbReference type="NCBI Taxonomy" id="1930277"/>
    <lineage>
        <taxon>Bacteria</taxon>
        <taxon>Pseudomonadati</taxon>
        <taxon>Planctomycetota</taxon>
        <taxon>Planctomycetia</taxon>
        <taxon>Pirellulales</taxon>
        <taxon>Pirellulaceae</taxon>
        <taxon>Rosistilla</taxon>
    </lineage>
</organism>
<dbReference type="SUPFAM" id="SSF48024">
    <property type="entry name" value="N-terminal domain of DnaB helicase"/>
    <property type="match status" value="1"/>
</dbReference>
<keyword evidence="8 13" id="KW-0238">DNA-binding</keyword>
<name>A0A517LZ40_9BACT</name>
<evidence type="ECO:0000256" key="12">
    <source>
        <dbReference type="NCBIfam" id="TIGR00665"/>
    </source>
</evidence>
<dbReference type="Gene3D" id="3.40.50.300">
    <property type="entry name" value="P-loop containing nucleotide triphosphate hydrolases"/>
    <property type="match status" value="1"/>
</dbReference>
<evidence type="ECO:0000256" key="10">
    <source>
        <dbReference type="ARBA" id="ARBA00044932"/>
    </source>
</evidence>
<dbReference type="GO" id="GO:0003677">
    <property type="term" value="F:DNA binding"/>
    <property type="evidence" value="ECO:0007669"/>
    <property type="project" value="UniProtKB-UniRule"/>
</dbReference>
<dbReference type="InterPro" id="IPR007694">
    <property type="entry name" value="DNA_helicase_DnaB-like_C"/>
</dbReference>
<dbReference type="PROSITE" id="PS51199">
    <property type="entry name" value="SF4_HELICASE"/>
    <property type="match status" value="1"/>
</dbReference>
<dbReference type="Gene3D" id="1.10.860.10">
    <property type="entry name" value="DNAb Helicase, Chain A"/>
    <property type="match status" value="1"/>
</dbReference>
<dbReference type="PANTHER" id="PTHR30153:SF2">
    <property type="entry name" value="REPLICATIVE DNA HELICASE"/>
    <property type="match status" value="1"/>
</dbReference>
<evidence type="ECO:0000256" key="14">
    <source>
        <dbReference type="SAM" id="MobiDB-lite"/>
    </source>
</evidence>
<dbReference type="InterPro" id="IPR007692">
    <property type="entry name" value="DNA_helicase_DnaB"/>
</dbReference>
<dbReference type="GO" id="GO:0005524">
    <property type="term" value="F:ATP binding"/>
    <property type="evidence" value="ECO:0007669"/>
    <property type="project" value="UniProtKB-UniRule"/>
</dbReference>
<evidence type="ECO:0000256" key="11">
    <source>
        <dbReference type="ARBA" id="ARBA00048954"/>
    </source>
</evidence>
<dbReference type="GO" id="GO:0043139">
    <property type="term" value="F:5'-3' DNA helicase activity"/>
    <property type="evidence" value="ECO:0007669"/>
    <property type="project" value="UniProtKB-EC"/>
</dbReference>
<evidence type="ECO:0000256" key="3">
    <source>
        <dbReference type="ARBA" id="ARBA00022705"/>
    </source>
</evidence>
<dbReference type="InterPro" id="IPR007693">
    <property type="entry name" value="DNA_helicase_DnaB-like_N"/>
</dbReference>
<keyword evidence="3 13" id="KW-0235">DNA replication</keyword>
<keyword evidence="9" id="KW-0413">Isomerase</keyword>
<dbReference type="KEGG" id="ruv:EC9_20780"/>
<evidence type="ECO:0000256" key="13">
    <source>
        <dbReference type="RuleBase" id="RU362085"/>
    </source>
</evidence>
<dbReference type="PANTHER" id="PTHR30153">
    <property type="entry name" value="REPLICATIVE DNA HELICASE DNAB"/>
    <property type="match status" value="1"/>
</dbReference>
<dbReference type="InterPro" id="IPR016136">
    <property type="entry name" value="DNA_helicase_N/primase_C"/>
</dbReference>
<evidence type="ECO:0000256" key="8">
    <source>
        <dbReference type="ARBA" id="ARBA00023125"/>
    </source>
</evidence>
<protein>
    <recommendedName>
        <fullName evidence="12 13">Replicative DNA helicase</fullName>
        <ecNumber evidence="12 13">5.6.2.3</ecNumber>
    </recommendedName>
</protein>
<accession>A0A517LZ40</accession>
<keyword evidence="7 13" id="KW-0067">ATP-binding</keyword>
<dbReference type="EMBL" id="CP036261">
    <property type="protein sequence ID" value="QDS87895.1"/>
    <property type="molecule type" value="Genomic_DNA"/>
</dbReference>
<comment type="function">
    <text evidence="10 13">The main replicative DNA helicase, it participates in initiation and elongation during chromosome replication. Travels ahead of the DNA replisome, separating dsDNA into templates for DNA synthesis. A processive ATP-dependent 5'-3' DNA helicase it has DNA-dependent ATPase activity.</text>
</comment>
<keyword evidence="5 13" id="KW-0378">Hydrolase</keyword>
<dbReference type="OrthoDB" id="9773982at2"/>
<evidence type="ECO:0000256" key="1">
    <source>
        <dbReference type="ARBA" id="ARBA00008428"/>
    </source>
</evidence>
<reference evidence="16 17" key="1">
    <citation type="submission" date="2019-02" db="EMBL/GenBank/DDBJ databases">
        <title>Deep-cultivation of Planctomycetes and their phenomic and genomic characterization uncovers novel biology.</title>
        <authorList>
            <person name="Wiegand S."/>
            <person name="Jogler M."/>
            <person name="Boedeker C."/>
            <person name="Pinto D."/>
            <person name="Vollmers J."/>
            <person name="Rivas-Marin E."/>
            <person name="Kohn T."/>
            <person name="Peeters S.H."/>
            <person name="Heuer A."/>
            <person name="Rast P."/>
            <person name="Oberbeckmann S."/>
            <person name="Bunk B."/>
            <person name="Jeske O."/>
            <person name="Meyerdierks A."/>
            <person name="Storesund J.E."/>
            <person name="Kallscheuer N."/>
            <person name="Luecker S."/>
            <person name="Lage O.M."/>
            <person name="Pohl T."/>
            <person name="Merkel B.J."/>
            <person name="Hornburger P."/>
            <person name="Mueller R.-W."/>
            <person name="Bruemmer F."/>
            <person name="Labrenz M."/>
            <person name="Spormann A.M."/>
            <person name="Op den Camp H."/>
            <person name="Overmann J."/>
            <person name="Amann R."/>
            <person name="Jetten M.S.M."/>
            <person name="Mascher T."/>
            <person name="Medema M.H."/>
            <person name="Devos D.P."/>
            <person name="Kaster A.-K."/>
            <person name="Ovreas L."/>
            <person name="Rohde M."/>
            <person name="Galperin M.Y."/>
            <person name="Jogler C."/>
        </authorList>
    </citation>
    <scope>NUCLEOTIDE SEQUENCE [LARGE SCALE GENOMIC DNA]</scope>
    <source>
        <strain evidence="16 17">EC9</strain>
    </source>
</reference>
<dbReference type="NCBIfam" id="TIGR00665">
    <property type="entry name" value="DnaB"/>
    <property type="match status" value="1"/>
</dbReference>
<dbReference type="Pfam" id="PF03796">
    <property type="entry name" value="DnaB_C"/>
    <property type="match status" value="1"/>
</dbReference>
<proteinExistence type="inferred from homology"/>
<dbReference type="FunFam" id="1.10.860.10:FF:000001">
    <property type="entry name" value="Replicative DNA helicase"/>
    <property type="match status" value="1"/>
</dbReference>
<evidence type="ECO:0000256" key="9">
    <source>
        <dbReference type="ARBA" id="ARBA00023235"/>
    </source>
</evidence>
<dbReference type="Pfam" id="PF00772">
    <property type="entry name" value="DnaB"/>
    <property type="match status" value="1"/>
</dbReference>
<evidence type="ECO:0000256" key="2">
    <source>
        <dbReference type="ARBA" id="ARBA00022515"/>
    </source>
</evidence>
<comment type="similarity">
    <text evidence="1 13">Belongs to the helicase family. DnaB subfamily.</text>
</comment>
<evidence type="ECO:0000256" key="5">
    <source>
        <dbReference type="ARBA" id="ARBA00022801"/>
    </source>
</evidence>
<gene>
    <name evidence="16" type="primary">dnaC_1</name>
    <name evidence="16" type="ORF">EC9_20780</name>
</gene>
<feature type="compositionally biased region" description="Basic and acidic residues" evidence="14">
    <location>
        <begin position="1"/>
        <end position="13"/>
    </location>
</feature>
<evidence type="ECO:0000256" key="7">
    <source>
        <dbReference type="ARBA" id="ARBA00022840"/>
    </source>
</evidence>
<evidence type="ECO:0000256" key="4">
    <source>
        <dbReference type="ARBA" id="ARBA00022741"/>
    </source>
</evidence>